<dbReference type="AlphaFoldDB" id="A0A3A1UUH0"/>
<dbReference type="CDD" id="cd06579">
    <property type="entry name" value="TM_PBP1_transp_AraH_like"/>
    <property type="match status" value="1"/>
</dbReference>
<feature type="transmembrane region" description="Helical" evidence="6">
    <location>
        <begin position="76"/>
        <end position="98"/>
    </location>
</feature>
<feature type="transmembrane region" description="Helical" evidence="6">
    <location>
        <begin position="130"/>
        <end position="149"/>
    </location>
</feature>
<keyword evidence="4 6" id="KW-1133">Transmembrane helix</keyword>
<dbReference type="PANTHER" id="PTHR32196">
    <property type="entry name" value="ABC TRANSPORTER PERMEASE PROTEIN YPHD-RELATED-RELATED"/>
    <property type="match status" value="1"/>
</dbReference>
<proteinExistence type="predicted"/>
<feature type="transmembrane region" description="Helical" evidence="6">
    <location>
        <begin position="104"/>
        <end position="123"/>
    </location>
</feature>
<evidence type="ECO:0000256" key="1">
    <source>
        <dbReference type="ARBA" id="ARBA00004651"/>
    </source>
</evidence>
<protein>
    <submittedName>
        <fullName evidence="7">ABC transporter permease</fullName>
    </submittedName>
</protein>
<feature type="transmembrane region" description="Helical" evidence="6">
    <location>
        <begin position="282"/>
        <end position="302"/>
    </location>
</feature>
<sequence length="332" mass="34520">MRNTVLAEATSKFAVKSGLQQLLAFGSLILLVLFFSIASSNFFHFSNLVGILLSTAVIGVLALGSTFVIVTGGIDLSVGTVMTLCSVMTGVFITMWGLPVPVGIIGGLLTGALCGMLSGLAIARLGIPPFIATLAMMMIAKGLALVISGTKPVYFTDTPVFMKISQGSILGAMIPGFDIPNAVLIFFLAAIVGSILLSRTIVGRYNFAIGSNEEATRLSGVNVRAWKIVIYTITGLFTGIAGILMASRLNSAQPSLGMGYELEAIAAVVIGGTSLSGGKGTIIGTVIGALIMSVLTNGLRILSVPQEWQTVVVGFVILLAVYADILRRRKAA</sequence>
<feature type="transmembrane region" description="Helical" evidence="6">
    <location>
        <begin position="258"/>
        <end position="275"/>
    </location>
</feature>
<keyword evidence="3 6" id="KW-0812">Transmembrane</keyword>
<dbReference type="GO" id="GO:0022857">
    <property type="term" value="F:transmembrane transporter activity"/>
    <property type="evidence" value="ECO:0007669"/>
    <property type="project" value="InterPro"/>
</dbReference>
<feature type="transmembrane region" description="Helical" evidence="6">
    <location>
        <begin position="308"/>
        <end position="326"/>
    </location>
</feature>
<keyword evidence="8" id="KW-1185">Reference proteome</keyword>
<name>A0A3A1UUH0_9BACL</name>
<dbReference type="Pfam" id="PF02653">
    <property type="entry name" value="BPD_transp_2"/>
    <property type="match status" value="1"/>
</dbReference>
<feature type="transmembrane region" description="Helical" evidence="6">
    <location>
        <begin position="169"/>
        <end position="197"/>
    </location>
</feature>
<evidence type="ECO:0000256" key="5">
    <source>
        <dbReference type="ARBA" id="ARBA00023136"/>
    </source>
</evidence>
<evidence type="ECO:0000256" key="4">
    <source>
        <dbReference type="ARBA" id="ARBA00022989"/>
    </source>
</evidence>
<feature type="transmembrane region" description="Helical" evidence="6">
    <location>
        <begin position="49"/>
        <end position="69"/>
    </location>
</feature>
<accession>A0A3A1UUH0</accession>
<dbReference type="RefSeq" id="WP_119600379.1">
    <property type="nucleotide sequence ID" value="NZ_QXQA01000008.1"/>
</dbReference>
<comment type="caution">
    <text evidence="7">The sequence shown here is derived from an EMBL/GenBank/DDBJ whole genome shotgun (WGS) entry which is preliminary data.</text>
</comment>
<dbReference type="Proteomes" id="UP000266482">
    <property type="component" value="Unassembled WGS sequence"/>
</dbReference>
<organism evidence="7 8">
    <name type="scientific">Paenibacillus nanensis</name>
    <dbReference type="NCBI Taxonomy" id="393251"/>
    <lineage>
        <taxon>Bacteria</taxon>
        <taxon>Bacillati</taxon>
        <taxon>Bacillota</taxon>
        <taxon>Bacilli</taxon>
        <taxon>Bacillales</taxon>
        <taxon>Paenibacillaceae</taxon>
        <taxon>Paenibacillus</taxon>
    </lineage>
</organism>
<keyword evidence="2" id="KW-1003">Cell membrane</keyword>
<evidence type="ECO:0000256" key="2">
    <source>
        <dbReference type="ARBA" id="ARBA00022475"/>
    </source>
</evidence>
<keyword evidence="5 6" id="KW-0472">Membrane</keyword>
<dbReference type="PANTHER" id="PTHR32196:SF72">
    <property type="entry name" value="RIBOSE IMPORT PERMEASE PROTEIN RBSC"/>
    <property type="match status" value="1"/>
</dbReference>
<feature type="transmembrane region" description="Helical" evidence="6">
    <location>
        <begin position="22"/>
        <end position="43"/>
    </location>
</feature>
<dbReference type="OrthoDB" id="9813906at2"/>
<feature type="transmembrane region" description="Helical" evidence="6">
    <location>
        <begin position="228"/>
        <end position="246"/>
    </location>
</feature>
<gene>
    <name evidence="7" type="ORF">D3P08_14340</name>
</gene>
<evidence type="ECO:0000313" key="8">
    <source>
        <dbReference type="Proteomes" id="UP000266482"/>
    </source>
</evidence>
<evidence type="ECO:0000256" key="3">
    <source>
        <dbReference type="ARBA" id="ARBA00022692"/>
    </source>
</evidence>
<dbReference type="InterPro" id="IPR001851">
    <property type="entry name" value="ABC_transp_permease"/>
</dbReference>
<evidence type="ECO:0000313" key="7">
    <source>
        <dbReference type="EMBL" id="RIX52147.1"/>
    </source>
</evidence>
<dbReference type="GO" id="GO:0005886">
    <property type="term" value="C:plasma membrane"/>
    <property type="evidence" value="ECO:0007669"/>
    <property type="project" value="UniProtKB-SubCell"/>
</dbReference>
<reference evidence="7 8" key="1">
    <citation type="submission" date="2018-09" db="EMBL/GenBank/DDBJ databases">
        <title>Paenibacillus aracenensis nov. sp. isolated from a cave in southern Spain.</title>
        <authorList>
            <person name="Jurado V."/>
            <person name="Gutierrez-Patricio S."/>
            <person name="Gonzalez-Pimentel J.L."/>
            <person name="Miller A.Z."/>
            <person name="Laiz L."/>
            <person name="Saiz-Jimenez C."/>
        </authorList>
    </citation>
    <scope>NUCLEOTIDE SEQUENCE [LARGE SCALE GENOMIC DNA]</scope>
    <source>
        <strain evidence="7 8">DSM 22867</strain>
    </source>
</reference>
<evidence type="ECO:0000256" key="6">
    <source>
        <dbReference type="SAM" id="Phobius"/>
    </source>
</evidence>
<comment type="subcellular location">
    <subcellularLocation>
        <location evidence="1">Cell membrane</location>
        <topology evidence="1">Multi-pass membrane protein</topology>
    </subcellularLocation>
</comment>
<dbReference type="EMBL" id="QXQA01000008">
    <property type="protein sequence ID" value="RIX52147.1"/>
    <property type="molecule type" value="Genomic_DNA"/>
</dbReference>